<dbReference type="InterPro" id="IPR016186">
    <property type="entry name" value="C-type_lectin-like/link_sf"/>
</dbReference>
<dbReference type="CDD" id="cd00037">
    <property type="entry name" value="CLECT"/>
    <property type="match status" value="1"/>
</dbReference>
<dbReference type="SUPFAM" id="SSF56436">
    <property type="entry name" value="C-type lectin-like"/>
    <property type="match status" value="1"/>
</dbReference>
<evidence type="ECO:0000256" key="2">
    <source>
        <dbReference type="SAM" id="SignalP"/>
    </source>
</evidence>
<dbReference type="InterPro" id="IPR050111">
    <property type="entry name" value="C-type_lectin/snaclec_domain"/>
</dbReference>
<dbReference type="InterPro" id="IPR018378">
    <property type="entry name" value="C-type_lectin_CS"/>
</dbReference>
<evidence type="ECO:0000313" key="4">
    <source>
        <dbReference type="EMBL" id="KAF3698096.1"/>
    </source>
</evidence>
<reference evidence="4 5" key="1">
    <citation type="submission" date="2019-02" db="EMBL/GenBank/DDBJ databases">
        <title>Opniocepnalus argus genome.</title>
        <authorList>
            <person name="Zhou C."/>
            <person name="Xiao S."/>
        </authorList>
    </citation>
    <scope>NUCLEOTIDE SEQUENCE [LARGE SCALE GENOMIC DNA]</scope>
    <source>
        <strain evidence="4">OARG1902GOOAL</strain>
        <tissue evidence="4">Muscle</tissue>
    </source>
</reference>
<dbReference type="EMBL" id="CM015724">
    <property type="protein sequence ID" value="KAF3698096.1"/>
    <property type="molecule type" value="Genomic_DNA"/>
</dbReference>
<dbReference type="PANTHER" id="PTHR22803">
    <property type="entry name" value="MANNOSE, PHOSPHOLIPASE, LECTIN RECEPTOR RELATED"/>
    <property type="match status" value="1"/>
</dbReference>
<feature type="domain" description="C-type lectin" evidence="3">
    <location>
        <begin position="51"/>
        <end position="170"/>
    </location>
</feature>
<feature type="signal peptide" evidence="2">
    <location>
        <begin position="1"/>
        <end position="19"/>
    </location>
</feature>
<dbReference type="SMART" id="SM00034">
    <property type="entry name" value="CLECT"/>
    <property type="match status" value="1"/>
</dbReference>
<keyword evidence="2" id="KW-0732">Signal</keyword>
<dbReference type="Proteomes" id="UP000503349">
    <property type="component" value="Chromosome 13"/>
</dbReference>
<keyword evidence="5" id="KW-1185">Reference proteome</keyword>
<keyword evidence="1" id="KW-1015">Disulfide bond</keyword>
<organism evidence="4 5">
    <name type="scientific">Channa argus</name>
    <name type="common">Northern snakehead</name>
    <name type="synonym">Ophicephalus argus</name>
    <dbReference type="NCBI Taxonomy" id="215402"/>
    <lineage>
        <taxon>Eukaryota</taxon>
        <taxon>Metazoa</taxon>
        <taxon>Chordata</taxon>
        <taxon>Craniata</taxon>
        <taxon>Vertebrata</taxon>
        <taxon>Euteleostomi</taxon>
        <taxon>Actinopterygii</taxon>
        <taxon>Neopterygii</taxon>
        <taxon>Teleostei</taxon>
        <taxon>Neoteleostei</taxon>
        <taxon>Acanthomorphata</taxon>
        <taxon>Anabantaria</taxon>
        <taxon>Anabantiformes</taxon>
        <taxon>Channoidei</taxon>
        <taxon>Channidae</taxon>
        <taxon>Channa</taxon>
    </lineage>
</organism>
<dbReference type="InterPro" id="IPR016187">
    <property type="entry name" value="CTDL_fold"/>
</dbReference>
<dbReference type="AlphaFoldDB" id="A0A6G1Q7F5"/>
<dbReference type="PROSITE" id="PS00615">
    <property type="entry name" value="C_TYPE_LECTIN_1"/>
    <property type="match status" value="1"/>
</dbReference>
<proteinExistence type="predicted"/>
<feature type="chain" id="PRO_5026122762" evidence="2">
    <location>
        <begin position="20"/>
        <end position="174"/>
    </location>
</feature>
<dbReference type="PROSITE" id="PS50041">
    <property type="entry name" value="C_TYPE_LECTIN_2"/>
    <property type="match status" value="1"/>
</dbReference>
<accession>A0A6G1Q7F5</accession>
<reference evidence="5" key="2">
    <citation type="submission" date="2019-02" db="EMBL/GenBank/DDBJ databases">
        <title>Opniocepnalus argus Var Kimnra genome.</title>
        <authorList>
            <person name="Zhou C."/>
            <person name="Xiao S."/>
        </authorList>
    </citation>
    <scope>NUCLEOTIDE SEQUENCE [LARGE SCALE GENOMIC DNA]</scope>
</reference>
<sequence length="174" mass="20064">MKILAVCVLGCAVVVLVGAAAVQQEKAQNDQTGINNLDKRYTLYHRGWSRINGRDFFYVRSPMTWYQAEKYCQSIGANLASVNSAHEHYWLQKLVFVATHYYKEAWIGGSDAQQKGIWFWSDGSRFRYTYWCGGEPNNSYGRQHCLQMNQGAHNCWGDLQCYARRPSICVKKRC</sequence>
<dbReference type="Gene3D" id="3.10.100.10">
    <property type="entry name" value="Mannose-Binding Protein A, subunit A"/>
    <property type="match status" value="1"/>
</dbReference>
<dbReference type="Pfam" id="PF00059">
    <property type="entry name" value="Lectin_C"/>
    <property type="match status" value="1"/>
</dbReference>
<evidence type="ECO:0000313" key="5">
    <source>
        <dbReference type="Proteomes" id="UP000503349"/>
    </source>
</evidence>
<name>A0A6G1Q7F5_CHAAH</name>
<gene>
    <name evidence="4" type="ORF">EXN66_Car013777</name>
</gene>
<dbReference type="InterPro" id="IPR001304">
    <property type="entry name" value="C-type_lectin-like"/>
</dbReference>
<protein>
    <submittedName>
        <fullName evidence="4">Ladderlectin</fullName>
    </submittedName>
</protein>
<evidence type="ECO:0000259" key="3">
    <source>
        <dbReference type="PROSITE" id="PS50041"/>
    </source>
</evidence>
<evidence type="ECO:0000256" key="1">
    <source>
        <dbReference type="ARBA" id="ARBA00023157"/>
    </source>
</evidence>